<organism evidence="1 2">
    <name type="scientific">Populus trichocarpa</name>
    <name type="common">Western balsam poplar</name>
    <name type="synonym">Populus balsamifera subsp. trichocarpa</name>
    <dbReference type="NCBI Taxonomy" id="3694"/>
    <lineage>
        <taxon>Eukaryota</taxon>
        <taxon>Viridiplantae</taxon>
        <taxon>Streptophyta</taxon>
        <taxon>Embryophyta</taxon>
        <taxon>Tracheophyta</taxon>
        <taxon>Spermatophyta</taxon>
        <taxon>Magnoliopsida</taxon>
        <taxon>eudicotyledons</taxon>
        <taxon>Gunneridae</taxon>
        <taxon>Pentapetalae</taxon>
        <taxon>rosids</taxon>
        <taxon>fabids</taxon>
        <taxon>Malpighiales</taxon>
        <taxon>Salicaceae</taxon>
        <taxon>Saliceae</taxon>
        <taxon>Populus</taxon>
    </lineage>
</organism>
<reference evidence="1 2" key="1">
    <citation type="journal article" date="2006" name="Science">
        <title>The genome of black cottonwood, Populus trichocarpa (Torr. &amp; Gray).</title>
        <authorList>
            <person name="Tuskan G.A."/>
            <person name="Difazio S."/>
            <person name="Jansson S."/>
            <person name="Bohlmann J."/>
            <person name="Grigoriev I."/>
            <person name="Hellsten U."/>
            <person name="Putnam N."/>
            <person name="Ralph S."/>
            <person name="Rombauts S."/>
            <person name="Salamov A."/>
            <person name="Schein J."/>
            <person name="Sterck L."/>
            <person name="Aerts A."/>
            <person name="Bhalerao R.R."/>
            <person name="Bhalerao R.P."/>
            <person name="Blaudez D."/>
            <person name="Boerjan W."/>
            <person name="Brun A."/>
            <person name="Brunner A."/>
            <person name="Busov V."/>
            <person name="Campbell M."/>
            <person name="Carlson J."/>
            <person name="Chalot M."/>
            <person name="Chapman J."/>
            <person name="Chen G.L."/>
            <person name="Cooper D."/>
            <person name="Coutinho P.M."/>
            <person name="Couturier J."/>
            <person name="Covert S."/>
            <person name="Cronk Q."/>
            <person name="Cunningham R."/>
            <person name="Davis J."/>
            <person name="Degroeve S."/>
            <person name="Dejardin A."/>
            <person name="Depamphilis C."/>
            <person name="Detter J."/>
            <person name="Dirks B."/>
            <person name="Dubchak I."/>
            <person name="Duplessis S."/>
            <person name="Ehlting J."/>
            <person name="Ellis B."/>
            <person name="Gendler K."/>
            <person name="Goodstein D."/>
            <person name="Gribskov M."/>
            <person name="Grimwood J."/>
            <person name="Groover A."/>
            <person name="Gunter L."/>
            <person name="Hamberger B."/>
            <person name="Heinze B."/>
            <person name="Helariutta Y."/>
            <person name="Henrissat B."/>
            <person name="Holligan D."/>
            <person name="Holt R."/>
            <person name="Huang W."/>
            <person name="Islam-Faridi N."/>
            <person name="Jones S."/>
            <person name="Jones-Rhoades M."/>
            <person name="Jorgensen R."/>
            <person name="Joshi C."/>
            <person name="Kangasjarvi J."/>
            <person name="Karlsson J."/>
            <person name="Kelleher C."/>
            <person name="Kirkpatrick R."/>
            <person name="Kirst M."/>
            <person name="Kohler A."/>
            <person name="Kalluri U."/>
            <person name="Larimer F."/>
            <person name="Leebens-Mack J."/>
            <person name="Leple J.C."/>
            <person name="Locascio P."/>
            <person name="Lou Y."/>
            <person name="Lucas S."/>
            <person name="Martin F."/>
            <person name="Montanini B."/>
            <person name="Napoli C."/>
            <person name="Nelson D.R."/>
            <person name="Nelson C."/>
            <person name="Nieminen K."/>
            <person name="Nilsson O."/>
            <person name="Pereda V."/>
            <person name="Peter G."/>
            <person name="Philippe R."/>
            <person name="Pilate G."/>
            <person name="Poliakov A."/>
            <person name="Razumovskaya J."/>
            <person name="Richardson P."/>
            <person name="Rinaldi C."/>
            <person name="Ritland K."/>
            <person name="Rouze P."/>
            <person name="Ryaboy D."/>
            <person name="Schmutz J."/>
            <person name="Schrader J."/>
            <person name="Segerman B."/>
            <person name="Shin H."/>
            <person name="Siddiqui A."/>
            <person name="Sterky F."/>
            <person name="Terry A."/>
            <person name="Tsai C.J."/>
            <person name="Uberbacher E."/>
            <person name="Unneberg P."/>
            <person name="Vahala J."/>
            <person name="Wall K."/>
            <person name="Wessler S."/>
            <person name="Yang G."/>
            <person name="Yin T."/>
            <person name="Douglas C."/>
            <person name="Marra M."/>
            <person name="Sandberg G."/>
            <person name="Van de Peer Y."/>
            <person name="Rokhsar D."/>
        </authorList>
    </citation>
    <scope>NUCLEOTIDE SEQUENCE [LARGE SCALE GENOMIC DNA]</scope>
    <source>
        <strain evidence="2">cv. Nisqually</strain>
    </source>
</reference>
<dbReference type="EMBL" id="CM009305">
    <property type="protein sequence ID" value="RQP01425.1"/>
    <property type="molecule type" value="Genomic_DNA"/>
</dbReference>
<dbReference type="AlphaFoldDB" id="A0A3N7HX99"/>
<protein>
    <submittedName>
        <fullName evidence="1">Uncharacterized protein</fullName>
    </submittedName>
</protein>
<proteinExistence type="predicted"/>
<accession>A0A3N7HX99</accession>
<name>A0A3N7HX99_POPTR</name>
<evidence type="ECO:0000313" key="2">
    <source>
        <dbReference type="Proteomes" id="UP000006729"/>
    </source>
</evidence>
<sequence length="39" mass="4497">MFRLPSPFGQLKITHFSMSQNNEHLMCIAQSCFSHAKTQ</sequence>
<dbReference type="Proteomes" id="UP000006729">
    <property type="component" value="Chromosome 16"/>
</dbReference>
<evidence type="ECO:0000313" key="1">
    <source>
        <dbReference type="EMBL" id="RQP01425.1"/>
    </source>
</evidence>
<keyword evidence="2" id="KW-1185">Reference proteome</keyword>
<dbReference type="InParanoid" id="A0A3N7HX99"/>
<gene>
    <name evidence="1" type="ORF">POPTR_016G067250</name>
</gene>